<reference evidence="2 3" key="1">
    <citation type="journal article" date="2018" name="Nat. Ecol. Evol.">
        <title>Shark genomes provide insights into elasmobranch evolution and the origin of vertebrates.</title>
        <authorList>
            <person name="Hara Y"/>
            <person name="Yamaguchi K"/>
            <person name="Onimaru K"/>
            <person name="Kadota M"/>
            <person name="Koyanagi M"/>
            <person name="Keeley SD"/>
            <person name="Tatsumi K"/>
            <person name="Tanaka K"/>
            <person name="Motone F"/>
            <person name="Kageyama Y"/>
            <person name="Nozu R"/>
            <person name="Adachi N"/>
            <person name="Nishimura O"/>
            <person name="Nakagawa R"/>
            <person name="Tanegashima C"/>
            <person name="Kiyatake I"/>
            <person name="Matsumoto R"/>
            <person name="Murakumo K"/>
            <person name="Nishida K"/>
            <person name="Terakita A"/>
            <person name="Kuratani S"/>
            <person name="Sato K"/>
            <person name="Hyodo S Kuraku.S."/>
        </authorList>
    </citation>
    <scope>NUCLEOTIDE SEQUENCE [LARGE SCALE GENOMIC DNA]</scope>
</reference>
<dbReference type="GO" id="GO:0003677">
    <property type="term" value="F:DNA binding"/>
    <property type="evidence" value="ECO:0007669"/>
    <property type="project" value="InterPro"/>
</dbReference>
<protein>
    <recommendedName>
        <fullName evidence="1">HTH psq-type domain-containing protein</fullName>
    </recommendedName>
</protein>
<sequence>MTEFVAVTMSVKRKRTAYEQKSKILQRPERGEKASKIAQEYNSGKATVSNIKKARQAIEKFINQSALKVKSMKPSKDELTKAIFL</sequence>
<evidence type="ECO:0000313" key="3">
    <source>
        <dbReference type="Proteomes" id="UP000287033"/>
    </source>
</evidence>
<dbReference type="EMBL" id="BEZZ01000010">
    <property type="protein sequence ID" value="GCC22363.1"/>
    <property type="molecule type" value="Genomic_DNA"/>
</dbReference>
<organism evidence="2 3">
    <name type="scientific">Chiloscyllium punctatum</name>
    <name type="common">Brownbanded bambooshark</name>
    <name type="synonym">Hemiscyllium punctatum</name>
    <dbReference type="NCBI Taxonomy" id="137246"/>
    <lineage>
        <taxon>Eukaryota</taxon>
        <taxon>Metazoa</taxon>
        <taxon>Chordata</taxon>
        <taxon>Craniata</taxon>
        <taxon>Vertebrata</taxon>
        <taxon>Chondrichthyes</taxon>
        <taxon>Elasmobranchii</taxon>
        <taxon>Galeomorphii</taxon>
        <taxon>Galeoidea</taxon>
        <taxon>Orectolobiformes</taxon>
        <taxon>Hemiscylliidae</taxon>
        <taxon>Chiloscyllium</taxon>
    </lineage>
</organism>
<comment type="caution">
    <text evidence="2">The sequence shown here is derived from an EMBL/GenBank/DDBJ whole genome shotgun (WGS) entry which is preliminary data.</text>
</comment>
<dbReference type="Proteomes" id="UP000287033">
    <property type="component" value="Unassembled WGS sequence"/>
</dbReference>
<feature type="domain" description="HTH psq-type" evidence="1">
    <location>
        <begin position="18"/>
        <end position="61"/>
    </location>
</feature>
<gene>
    <name evidence="2" type="ORF">chiPu_0000750</name>
</gene>
<proteinExistence type="predicted"/>
<keyword evidence="3" id="KW-1185">Reference proteome</keyword>
<evidence type="ECO:0000313" key="2">
    <source>
        <dbReference type="EMBL" id="GCC22363.1"/>
    </source>
</evidence>
<dbReference type="OrthoDB" id="5919228at2759"/>
<evidence type="ECO:0000259" key="1">
    <source>
        <dbReference type="Pfam" id="PF04218"/>
    </source>
</evidence>
<dbReference type="SUPFAM" id="SSF46689">
    <property type="entry name" value="Homeodomain-like"/>
    <property type="match status" value="1"/>
</dbReference>
<accession>A0A401RW51</accession>
<name>A0A401RW51_CHIPU</name>
<dbReference type="AlphaFoldDB" id="A0A401RW51"/>
<dbReference type="InterPro" id="IPR009057">
    <property type="entry name" value="Homeodomain-like_sf"/>
</dbReference>
<dbReference type="Pfam" id="PF04218">
    <property type="entry name" value="CENP-B_N"/>
    <property type="match status" value="1"/>
</dbReference>
<dbReference type="Gene3D" id="1.10.10.60">
    <property type="entry name" value="Homeodomain-like"/>
    <property type="match status" value="1"/>
</dbReference>
<dbReference type="InterPro" id="IPR007889">
    <property type="entry name" value="HTH_Psq"/>
</dbReference>